<keyword evidence="1 7" id="KW-0245">EGF-like domain</keyword>
<keyword evidence="4" id="KW-0106">Calcium</keyword>
<protein>
    <recommendedName>
        <fullName evidence="8">EGF-like domain-containing protein</fullName>
    </recommendedName>
</protein>
<dbReference type="InterPro" id="IPR049883">
    <property type="entry name" value="NOTCH1_EGF-like"/>
</dbReference>
<evidence type="ECO:0000313" key="10">
    <source>
        <dbReference type="Proteomes" id="UP000271098"/>
    </source>
</evidence>
<reference evidence="9 10" key="1">
    <citation type="submission" date="2018-11" db="EMBL/GenBank/DDBJ databases">
        <authorList>
            <consortium name="Pathogen Informatics"/>
        </authorList>
    </citation>
    <scope>NUCLEOTIDE SEQUENCE [LARGE SCALE GENOMIC DNA]</scope>
</reference>
<dbReference type="Pfam" id="PF12661">
    <property type="entry name" value="hEGF"/>
    <property type="match status" value="1"/>
</dbReference>
<comment type="caution">
    <text evidence="7">Lacks conserved residue(s) required for the propagation of feature annotation.</text>
</comment>
<dbReference type="EMBL" id="UYRT01001535">
    <property type="protein sequence ID" value="VDK29788.1"/>
    <property type="molecule type" value="Genomic_DNA"/>
</dbReference>
<dbReference type="InterPro" id="IPR000742">
    <property type="entry name" value="EGF"/>
</dbReference>
<sequence length="316" mass="34893">MVNECGNAHLNNCSRFAECIDREDGYECRCKAGYHDNNPAKPGTDCTFIINECESPNLNNCDRHAKCIDTKEGYRCECIPPYNECKNASANDCDKNAICTDTDDGYTCHCKPGFYDSGQDPRKPGRTCIALTTGQTSQAEPTTLSPNLLPCGAEFCRLDRGEVCIGGAYCGCRPEQGRSSPTDKCIPVEKVPIEIRLVSDGSNRLVYSTDYSRPQSQHYVEIVDKFIKDLGATIKNTPFGPHYVTTDVNYITNPKVKNRKEEPKGFPCGAMFCQENLGEVCIAGRLCGCPSGQKRAGPGEKCRPVNYVKFFTIISY</sequence>
<evidence type="ECO:0000259" key="8">
    <source>
        <dbReference type="PROSITE" id="PS50026"/>
    </source>
</evidence>
<dbReference type="InterPro" id="IPR013032">
    <property type="entry name" value="EGF-like_CS"/>
</dbReference>
<dbReference type="Gene3D" id="2.10.25.10">
    <property type="entry name" value="Laminin"/>
    <property type="match status" value="3"/>
</dbReference>
<dbReference type="PANTHER" id="PTHR24039:SF28">
    <property type="entry name" value="EGF-LIKE DOMAIN-CONTAINING PROTEIN"/>
    <property type="match status" value="1"/>
</dbReference>
<proteinExistence type="predicted"/>
<dbReference type="InterPro" id="IPR001881">
    <property type="entry name" value="EGF-like_Ca-bd_dom"/>
</dbReference>
<dbReference type="Proteomes" id="UP000271098">
    <property type="component" value="Unassembled WGS sequence"/>
</dbReference>
<dbReference type="PANTHER" id="PTHR24039">
    <property type="entry name" value="FIBRILLIN-RELATED"/>
    <property type="match status" value="1"/>
</dbReference>
<dbReference type="AlphaFoldDB" id="A0A3P6QGT1"/>
<keyword evidence="2" id="KW-0732">Signal</keyword>
<dbReference type="PROSITE" id="PS50026">
    <property type="entry name" value="EGF_3"/>
    <property type="match status" value="2"/>
</dbReference>
<evidence type="ECO:0000256" key="7">
    <source>
        <dbReference type="PROSITE-ProRule" id="PRU00076"/>
    </source>
</evidence>
<dbReference type="Pfam" id="PF00008">
    <property type="entry name" value="EGF"/>
    <property type="match status" value="1"/>
</dbReference>
<evidence type="ECO:0000256" key="4">
    <source>
        <dbReference type="ARBA" id="ARBA00022837"/>
    </source>
</evidence>
<feature type="domain" description="EGF-like" evidence="8">
    <location>
        <begin position="81"/>
        <end position="120"/>
    </location>
</feature>
<evidence type="ECO:0000313" key="9">
    <source>
        <dbReference type="EMBL" id="VDK29788.1"/>
    </source>
</evidence>
<dbReference type="InterPro" id="IPR057353">
    <property type="entry name" value="TNFR_nem"/>
</dbReference>
<dbReference type="SMART" id="SM00179">
    <property type="entry name" value="EGF_CA"/>
    <property type="match status" value="3"/>
</dbReference>
<feature type="domain" description="EGF-like" evidence="8">
    <location>
        <begin position="1"/>
        <end position="40"/>
    </location>
</feature>
<name>A0A3P6QGT1_9BILA</name>
<dbReference type="GO" id="GO:0005509">
    <property type="term" value="F:calcium ion binding"/>
    <property type="evidence" value="ECO:0007669"/>
    <property type="project" value="InterPro"/>
</dbReference>
<dbReference type="OrthoDB" id="5858823at2759"/>
<evidence type="ECO:0000256" key="2">
    <source>
        <dbReference type="ARBA" id="ARBA00022729"/>
    </source>
</evidence>
<keyword evidence="10" id="KW-1185">Reference proteome</keyword>
<evidence type="ECO:0000256" key="1">
    <source>
        <dbReference type="ARBA" id="ARBA00022536"/>
    </source>
</evidence>
<dbReference type="SMART" id="SM00181">
    <property type="entry name" value="EGF"/>
    <property type="match status" value="5"/>
</dbReference>
<gene>
    <name evidence="9" type="ORF">GPUH_LOCUS1311</name>
</gene>
<keyword evidence="6" id="KW-0325">Glycoprotein</keyword>
<evidence type="ECO:0000256" key="6">
    <source>
        <dbReference type="ARBA" id="ARBA00023180"/>
    </source>
</evidence>
<accession>A0A3P6QGT1</accession>
<dbReference type="CDD" id="cd00054">
    <property type="entry name" value="EGF_CA"/>
    <property type="match status" value="3"/>
</dbReference>
<keyword evidence="3" id="KW-0677">Repeat</keyword>
<dbReference type="Pfam" id="PF25314">
    <property type="entry name" value="TNFR_nem"/>
    <property type="match status" value="2"/>
</dbReference>
<dbReference type="InterPro" id="IPR000152">
    <property type="entry name" value="EGF-type_Asp/Asn_hydroxyl_site"/>
</dbReference>
<evidence type="ECO:0000256" key="3">
    <source>
        <dbReference type="ARBA" id="ARBA00022737"/>
    </source>
</evidence>
<keyword evidence="5" id="KW-1015">Disulfide bond</keyword>
<dbReference type="Pfam" id="PF07645">
    <property type="entry name" value="EGF_CA"/>
    <property type="match status" value="1"/>
</dbReference>
<evidence type="ECO:0000256" key="5">
    <source>
        <dbReference type="ARBA" id="ARBA00023157"/>
    </source>
</evidence>
<organism evidence="9 10">
    <name type="scientific">Gongylonema pulchrum</name>
    <dbReference type="NCBI Taxonomy" id="637853"/>
    <lineage>
        <taxon>Eukaryota</taxon>
        <taxon>Metazoa</taxon>
        <taxon>Ecdysozoa</taxon>
        <taxon>Nematoda</taxon>
        <taxon>Chromadorea</taxon>
        <taxon>Rhabditida</taxon>
        <taxon>Spirurina</taxon>
        <taxon>Spiruromorpha</taxon>
        <taxon>Spiruroidea</taxon>
        <taxon>Gongylonematidae</taxon>
        <taxon>Gongylonema</taxon>
    </lineage>
</organism>
<dbReference type="PROSITE" id="PS00010">
    <property type="entry name" value="ASX_HYDROXYL"/>
    <property type="match status" value="2"/>
</dbReference>